<keyword evidence="10" id="KW-0547">Nucleotide-binding</keyword>
<dbReference type="InterPro" id="IPR045060">
    <property type="entry name" value="Phe-tRNA-ligase_IIc_bsu"/>
</dbReference>
<dbReference type="SUPFAM" id="SSF46955">
    <property type="entry name" value="Putative DNA-binding domain"/>
    <property type="match status" value="2"/>
</dbReference>
<dbReference type="FunFam" id="3.30.56.10:FF:000006">
    <property type="entry name" value="Phenylalanyl-tRNA synthetase subunit beta"/>
    <property type="match status" value="1"/>
</dbReference>
<dbReference type="InterPro" id="IPR041616">
    <property type="entry name" value="PheRS_beta_core"/>
</dbReference>
<feature type="domain" description="B5" evidence="18">
    <location>
        <begin position="289"/>
        <end position="367"/>
    </location>
</feature>
<comment type="subunit">
    <text evidence="4">Tetramer of two alpha and two beta subunits.</text>
</comment>
<dbReference type="GO" id="GO:0006432">
    <property type="term" value="P:phenylalanyl-tRNA aminoacylation"/>
    <property type="evidence" value="ECO:0007669"/>
    <property type="project" value="InterPro"/>
</dbReference>
<dbReference type="FunFam" id="3.30.56.10:FF:000004">
    <property type="entry name" value="Phenylalanyl-tRNA synthetase, beta subunit"/>
    <property type="match status" value="1"/>
</dbReference>
<dbReference type="Pfam" id="PF03483">
    <property type="entry name" value="B3_4"/>
    <property type="match status" value="1"/>
</dbReference>
<evidence type="ECO:0000256" key="10">
    <source>
        <dbReference type="ARBA" id="ARBA00022741"/>
    </source>
</evidence>
<comment type="catalytic activity">
    <reaction evidence="16">
        <text>tRNA(Phe) + L-phenylalanine + ATP = L-phenylalanyl-tRNA(Phe) + AMP + diphosphate + H(+)</text>
        <dbReference type="Rhea" id="RHEA:19413"/>
        <dbReference type="Rhea" id="RHEA-COMP:9668"/>
        <dbReference type="Rhea" id="RHEA-COMP:9699"/>
        <dbReference type="ChEBI" id="CHEBI:15378"/>
        <dbReference type="ChEBI" id="CHEBI:30616"/>
        <dbReference type="ChEBI" id="CHEBI:33019"/>
        <dbReference type="ChEBI" id="CHEBI:58095"/>
        <dbReference type="ChEBI" id="CHEBI:78442"/>
        <dbReference type="ChEBI" id="CHEBI:78531"/>
        <dbReference type="ChEBI" id="CHEBI:456215"/>
        <dbReference type="EC" id="6.1.1.20"/>
    </reaction>
</comment>
<keyword evidence="9" id="KW-0479">Metal-binding</keyword>
<dbReference type="GeneID" id="70235351"/>
<feature type="compositionally biased region" description="Basic and acidic residues" evidence="17">
    <location>
        <begin position="985"/>
        <end position="994"/>
    </location>
</feature>
<evidence type="ECO:0000256" key="16">
    <source>
        <dbReference type="ARBA" id="ARBA00049255"/>
    </source>
</evidence>
<dbReference type="Gene3D" id="3.30.56.10">
    <property type="match status" value="2"/>
</dbReference>
<organism evidence="19 20">
    <name type="scientific">Ogataea philodendri</name>
    <dbReference type="NCBI Taxonomy" id="1378263"/>
    <lineage>
        <taxon>Eukaryota</taxon>
        <taxon>Fungi</taxon>
        <taxon>Dikarya</taxon>
        <taxon>Ascomycota</taxon>
        <taxon>Saccharomycotina</taxon>
        <taxon>Pichiomycetes</taxon>
        <taxon>Pichiales</taxon>
        <taxon>Pichiaceae</taxon>
        <taxon>Ogataea</taxon>
    </lineage>
</organism>
<evidence type="ECO:0000313" key="20">
    <source>
        <dbReference type="Proteomes" id="UP000769157"/>
    </source>
</evidence>
<dbReference type="OrthoDB" id="1698572at2759"/>
<dbReference type="Pfam" id="PF03484">
    <property type="entry name" value="B5"/>
    <property type="match status" value="1"/>
</dbReference>
<evidence type="ECO:0000256" key="14">
    <source>
        <dbReference type="ARBA" id="ARBA00023146"/>
    </source>
</evidence>
<dbReference type="NCBIfam" id="TIGR00471">
    <property type="entry name" value="pheT_arch"/>
    <property type="match status" value="1"/>
</dbReference>
<evidence type="ECO:0000256" key="3">
    <source>
        <dbReference type="ARBA" id="ARBA00007438"/>
    </source>
</evidence>
<dbReference type="Gene3D" id="3.30.930.10">
    <property type="entry name" value="Bira Bifunctional Protein, Domain 2"/>
    <property type="match status" value="1"/>
</dbReference>
<feature type="compositionally biased region" description="Basic and acidic residues" evidence="17">
    <location>
        <begin position="1031"/>
        <end position="1042"/>
    </location>
</feature>
<comment type="caution">
    <text evidence="19">The sequence shown here is derived from an EMBL/GenBank/DDBJ whole genome shotgun (WGS) entry which is preliminary data.</text>
</comment>
<dbReference type="GO" id="GO:0009328">
    <property type="term" value="C:phenylalanine-tRNA ligase complex"/>
    <property type="evidence" value="ECO:0007669"/>
    <property type="project" value="TreeGrafter"/>
</dbReference>
<protein>
    <recommendedName>
        <fullName evidence="6">Phenylalanine--tRNA ligase beta subunit</fullName>
        <ecNumber evidence="5">6.1.1.20</ecNumber>
    </recommendedName>
    <alternativeName>
        <fullName evidence="15">Phenylalanyl-tRNA synthetase beta subunit</fullName>
    </alternativeName>
</protein>
<proteinExistence type="inferred from homology"/>
<keyword evidence="13" id="KW-0648">Protein biosynthesis</keyword>
<evidence type="ECO:0000256" key="7">
    <source>
        <dbReference type="ARBA" id="ARBA00022490"/>
    </source>
</evidence>
<dbReference type="InterPro" id="IPR040659">
    <property type="entry name" value="PhetRS_B1"/>
</dbReference>
<dbReference type="Proteomes" id="UP000769157">
    <property type="component" value="Unassembled WGS sequence"/>
</dbReference>
<dbReference type="InterPro" id="IPR005147">
    <property type="entry name" value="tRNA_synthase_B5-dom"/>
</dbReference>
<dbReference type="GO" id="GO:0000287">
    <property type="term" value="F:magnesium ion binding"/>
    <property type="evidence" value="ECO:0007669"/>
    <property type="project" value="InterPro"/>
</dbReference>
<dbReference type="InterPro" id="IPR045864">
    <property type="entry name" value="aa-tRNA-synth_II/BPL/LPL"/>
</dbReference>
<evidence type="ECO:0000256" key="6">
    <source>
        <dbReference type="ARBA" id="ARBA00017032"/>
    </source>
</evidence>
<dbReference type="Gene3D" id="3.50.40.10">
    <property type="entry name" value="Phenylalanyl-trna Synthetase, Chain B, domain 3"/>
    <property type="match status" value="1"/>
</dbReference>
<accession>A0A9P8T619</accession>
<evidence type="ECO:0000256" key="12">
    <source>
        <dbReference type="ARBA" id="ARBA00022842"/>
    </source>
</evidence>
<keyword evidence="7" id="KW-0963">Cytoplasm</keyword>
<dbReference type="EMBL" id="JAEUBE010000199">
    <property type="protein sequence ID" value="KAH3666934.1"/>
    <property type="molecule type" value="Genomic_DNA"/>
</dbReference>
<dbReference type="InterPro" id="IPR009061">
    <property type="entry name" value="DNA-bd_dom_put_sf"/>
</dbReference>
<evidence type="ECO:0000256" key="9">
    <source>
        <dbReference type="ARBA" id="ARBA00022723"/>
    </source>
</evidence>
<dbReference type="GO" id="GO:0004826">
    <property type="term" value="F:phenylalanine-tRNA ligase activity"/>
    <property type="evidence" value="ECO:0007669"/>
    <property type="project" value="UniProtKB-EC"/>
</dbReference>
<dbReference type="InterPro" id="IPR020825">
    <property type="entry name" value="Phe-tRNA_synthase-like_B3/B4"/>
</dbReference>
<dbReference type="PROSITE" id="PS51483">
    <property type="entry name" value="B5"/>
    <property type="match status" value="1"/>
</dbReference>
<dbReference type="InterPro" id="IPR004531">
    <property type="entry name" value="Phe-tRNA-synth_IIc_bsu_arc_euk"/>
</dbReference>
<dbReference type="PANTHER" id="PTHR10947">
    <property type="entry name" value="PHENYLALANYL-TRNA SYNTHETASE BETA CHAIN AND LEUCINE-RICH REPEAT-CONTAINING PROTEIN 47"/>
    <property type="match status" value="1"/>
</dbReference>
<dbReference type="GO" id="GO:0003723">
    <property type="term" value="F:RNA binding"/>
    <property type="evidence" value="ECO:0007669"/>
    <property type="project" value="InterPro"/>
</dbReference>
<keyword evidence="11" id="KW-0067">ATP-binding</keyword>
<dbReference type="SMART" id="SM00874">
    <property type="entry name" value="B5"/>
    <property type="match status" value="1"/>
</dbReference>
<evidence type="ECO:0000256" key="15">
    <source>
        <dbReference type="ARBA" id="ARBA00033189"/>
    </source>
</evidence>
<evidence type="ECO:0000256" key="17">
    <source>
        <dbReference type="SAM" id="MobiDB-lite"/>
    </source>
</evidence>
<evidence type="ECO:0000256" key="2">
    <source>
        <dbReference type="ARBA" id="ARBA00004496"/>
    </source>
</evidence>
<reference evidence="19" key="1">
    <citation type="journal article" date="2021" name="Open Biol.">
        <title>Shared evolutionary footprints suggest mitochondrial oxidative damage underlies multiple complex I losses in fungi.</title>
        <authorList>
            <person name="Schikora-Tamarit M.A."/>
            <person name="Marcet-Houben M."/>
            <person name="Nosek J."/>
            <person name="Gabaldon T."/>
        </authorList>
    </citation>
    <scope>NUCLEOTIDE SEQUENCE</scope>
    <source>
        <strain evidence="19">CBS6075</strain>
    </source>
</reference>
<keyword evidence="20" id="KW-1185">Reference proteome</keyword>
<gene>
    <name evidence="19" type="ORF">OGAPHI_003384</name>
</gene>
<evidence type="ECO:0000256" key="13">
    <source>
        <dbReference type="ARBA" id="ARBA00022917"/>
    </source>
</evidence>
<feature type="region of interest" description="Disordered" evidence="17">
    <location>
        <begin position="984"/>
        <end position="1042"/>
    </location>
</feature>
<keyword evidence="12" id="KW-0460">Magnesium</keyword>
<dbReference type="Pfam" id="PF18262">
    <property type="entry name" value="PhetRS_B1"/>
    <property type="match status" value="1"/>
</dbReference>
<evidence type="ECO:0000259" key="18">
    <source>
        <dbReference type="PROSITE" id="PS51483"/>
    </source>
</evidence>
<dbReference type="SUPFAM" id="SSF55681">
    <property type="entry name" value="Class II aaRS and biotin synthetases"/>
    <property type="match status" value="1"/>
</dbReference>
<comment type="cofactor">
    <cofactor evidence="1">
        <name>Mg(2+)</name>
        <dbReference type="ChEBI" id="CHEBI:18420"/>
    </cofactor>
</comment>
<dbReference type="CDD" id="cd00769">
    <property type="entry name" value="PheRS_beta_core"/>
    <property type="match status" value="1"/>
</dbReference>
<evidence type="ECO:0000256" key="4">
    <source>
        <dbReference type="ARBA" id="ARBA00011209"/>
    </source>
</evidence>
<keyword evidence="8" id="KW-0436">Ligase</keyword>
<evidence type="ECO:0000256" key="8">
    <source>
        <dbReference type="ARBA" id="ARBA00022598"/>
    </source>
</evidence>
<evidence type="ECO:0000256" key="1">
    <source>
        <dbReference type="ARBA" id="ARBA00001946"/>
    </source>
</evidence>
<dbReference type="SMART" id="SM00873">
    <property type="entry name" value="B3_4"/>
    <property type="match status" value="1"/>
</dbReference>
<evidence type="ECO:0000313" key="19">
    <source>
        <dbReference type="EMBL" id="KAH3666934.1"/>
    </source>
</evidence>
<dbReference type="EC" id="6.1.1.20" evidence="5"/>
<evidence type="ECO:0000256" key="5">
    <source>
        <dbReference type="ARBA" id="ARBA00012814"/>
    </source>
</evidence>
<keyword evidence="14" id="KW-0030">Aminoacyl-tRNA synthetase</keyword>
<comment type="similarity">
    <text evidence="3">Belongs to the phenylalanyl-tRNA synthetase beta subunit family. Type 2 subfamily.</text>
</comment>
<dbReference type="RefSeq" id="XP_046061890.1">
    <property type="nucleotide sequence ID" value="XM_046204354.1"/>
</dbReference>
<reference evidence="19" key="2">
    <citation type="submission" date="2021-01" db="EMBL/GenBank/DDBJ databases">
        <authorList>
            <person name="Schikora-Tamarit M.A."/>
        </authorList>
    </citation>
    <scope>NUCLEOTIDE SEQUENCE</scope>
    <source>
        <strain evidence="19">CBS6075</strain>
    </source>
</reference>
<dbReference type="PANTHER" id="PTHR10947:SF0">
    <property type="entry name" value="PHENYLALANINE--TRNA LIGASE BETA SUBUNIT"/>
    <property type="match status" value="1"/>
</dbReference>
<evidence type="ECO:0000256" key="11">
    <source>
        <dbReference type="ARBA" id="ARBA00022840"/>
    </source>
</evidence>
<dbReference type="InterPro" id="IPR005146">
    <property type="entry name" value="B3/B4_tRNA-bd"/>
</dbReference>
<dbReference type="Pfam" id="PF17759">
    <property type="entry name" value="tRNA_synthFbeta"/>
    <property type="match status" value="1"/>
</dbReference>
<dbReference type="GO" id="GO:0005524">
    <property type="term" value="F:ATP binding"/>
    <property type="evidence" value="ECO:0007669"/>
    <property type="project" value="UniProtKB-KW"/>
</dbReference>
<dbReference type="FunFam" id="3.50.40.10:FF:000002">
    <property type="entry name" value="phenylalanine--tRNA ligase beta subunit"/>
    <property type="match status" value="1"/>
</dbReference>
<dbReference type="SUPFAM" id="SSF56037">
    <property type="entry name" value="PheT/TilS domain"/>
    <property type="match status" value="1"/>
</dbReference>
<name>A0A9P8T619_9ASCO</name>
<sequence>MPTVAVDKADLFALLGKEYTTEEFDELCFQFGIELDEDTTEDVKGTDERPQLKIEIGANRYDMLCIEGIAQALNEYLGRVPAPNYRLTPATTSLTVKKSTEQIRPYACAAILRDVHFTQRSYESFIALQDKLHTNLCRHRTLVAMGTHDLDTIKPPFTYEALKPSEFKFVPLNQTVELDGNGIMEFYDKDRNLGKYLHIIRDSPVYPVILDSERTVCSLPPIINSNHSKVTLNTKNLFFEITATDKTKAEIVINQLVAMFSRYCGDKFTIEPVEIISAHNGESRLCPNLTERTLDCEVPYINSCLGLQLSPEEVCKLLAKMSVQATPSKTDKDIIVVKIPITRPDILHQCDVMEDCAIAYGYDNLKRSTPKTAATVAQPLPINKIADILRIASAQSGWLEVMPLTLCSHDENFKFLNNLDDSKAVKLANPKTIEYQVVRTTLVPGILKTIKENKDHSLPIRVFECGDIVLKDDSERGASNQRNWCGAYAGKGSGFELIQGLLGKIMQTFRTPWLSAADSKTGQKGYWIEQDDSVKMFFAGRGAKIMYRAKSDAAAQNIGVIGVLHPEVLARFDLPFAVSCSGSVGDVCFFSASTAFRLNPLSIVEETLLPDLSSLNGRNSGDDGVDDLTTVMLNGEDVLRSRSRCCSAPSKVWPCGGVFKLNVFSSSFCGSVSACNAICSTSLASSSTSNSSCFFSSSLTPSSYISHHSLFFLPNSLLYHDLDGFFVSSFLDASSKSCTSLRCLLVSCSSGWSISTNSSFNTSQPISFISLGITFLDSIKSSAGRTEQVPEDPVLFRVTVHETAAHNRTRHGDLVFLDHERRPEQVNVFDQAVVACFRQVQQTAVDHTSAQTEPDQRPVQRNVPGIVQQVPQLRQHHGQLHGGHQGNQYRATKNLLDRLRQDLRRKNAYCLSHTGEHLRLPQQRVQVAHDRVDCAERQTNVVHFARHPATHCENQVHTSVVVQRLELKRADRANTTAHAVLSDPHACENSRGGDDGGSCRSCKKPRRAANAHGGESGGQAGSNDGSQHACAEPDHEPARHGRKPDLDELLAAELALVLGQDVLLVPDLRVVESGERLVHLERVGDASLELEDVQLAQADRLRKPQQQHARPRVVCGRLQQDQKQVADQRPADIDLQRRLGRVQVDGLHLLGLQLVGNGQVRVEPANQVAGLDAVATELLDHVAFFALADAQMVVQLAHNAHAPPRERLLRGRVLLQDRGGAGSAQLRQLEMHLEDDQLDQRRIRHLLRVVQQRLGRVQLLVDVGRARLDRGVEPVLQLPVALVLVQTRLAVAQLAQVRVFVLEQIVKLLVHLHMSDWCTWVSISFHSSSSDDERSDESVSGGRVRSASSLLCCGGSATAAGAAMIAWSTTLTTSPLNWNSSKSIAAEPCSCSSPGCPLINMPTNYIYIILELHSQKKRAIRTTTRNTVELQLVLVLLHRNESDPVSDLVLLEVSLGKVLEVLSGELGGGHNNNLGGTLLRNSDVGTEVTKVSVNLDVLDKVLDVGGWVENTVLGWAGAVNGELLGDFLGLLGLNS</sequence>
<comment type="subcellular location">
    <subcellularLocation>
        <location evidence="2">Cytoplasm</location>
    </subcellularLocation>
</comment>